<dbReference type="InterPro" id="IPR036515">
    <property type="entry name" value="Transposase_17_sf"/>
</dbReference>
<accession>A0A2M7REZ0</accession>
<evidence type="ECO:0008006" key="3">
    <source>
        <dbReference type="Google" id="ProtNLM"/>
    </source>
</evidence>
<evidence type="ECO:0000313" key="1">
    <source>
        <dbReference type="EMBL" id="PIY95224.1"/>
    </source>
</evidence>
<proteinExistence type="predicted"/>
<protein>
    <recommendedName>
        <fullName evidence="3">Transposase</fullName>
    </recommendedName>
</protein>
<organism evidence="1 2">
    <name type="scientific">Candidatus Komeilibacteria bacterium CG_4_10_14_0_8_um_filter_37_78</name>
    <dbReference type="NCBI Taxonomy" id="1974471"/>
    <lineage>
        <taxon>Bacteria</taxon>
        <taxon>Candidatus Komeiliibacteriota</taxon>
    </lineage>
</organism>
<evidence type="ECO:0000313" key="2">
    <source>
        <dbReference type="Proteomes" id="UP000228689"/>
    </source>
</evidence>
<dbReference type="PANTHER" id="PTHR34322">
    <property type="entry name" value="TRANSPOSASE, Y1_TNP DOMAIN-CONTAINING"/>
    <property type="match status" value="1"/>
</dbReference>
<dbReference type="AlphaFoldDB" id="A0A2M7REZ0"/>
<gene>
    <name evidence="1" type="ORF">COY67_01030</name>
</gene>
<dbReference type="GO" id="GO:0004803">
    <property type="term" value="F:transposase activity"/>
    <property type="evidence" value="ECO:0007669"/>
    <property type="project" value="InterPro"/>
</dbReference>
<dbReference type="Gene3D" id="3.30.70.1290">
    <property type="entry name" value="Transposase IS200-like"/>
    <property type="match status" value="1"/>
</dbReference>
<reference evidence="2" key="1">
    <citation type="submission" date="2017-09" db="EMBL/GenBank/DDBJ databases">
        <title>Depth-based differentiation of microbial function through sediment-hosted aquifers and enrichment of novel symbionts in the deep terrestrial subsurface.</title>
        <authorList>
            <person name="Probst A.J."/>
            <person name="Ladd B."/>
            <person name="Jarett J.K."/>
            <person name="Geller-Mcgrath D.E."/>
            <person name="Sieber C.M.K."/>
            <person name="Emerson J.B."/>
            <person name="Anantharaman K."/>
            <person name="Thomas B.C."/>
            <person name="Malmstrom R."/>
            <person name="Stieglmeier M."/>
            <person name="Klingl A."/>
            <person name="Woyke T."/>
            <person name="Ryan C.M."/>
            <person name="Banfield J.F."/>
        </authorList>
    </citation>
    <scope>NUCLEOTIDE SEQUENCE [LARGE SCALE GENOMIC DNA]</scope>
</reference>
<name>A0A2M7REZ0_9BACT</name>
<sequence length="123" mass="14529">MHKVCLGYANYFNHKYNRSGALFQGRFKASPITQNEYLLYLSAYINANSQIHSIEEAEKWSWSSYAEYLGKSKYDLIKPRIITDQFKTRTDYRRFVNQVTGQSSGLKMVKKYILEQLKKQSHQ</sequence>
<dbReference type="PANTHER" id="PTHR34322:SF2">
    <property type="entry name" value="TRANSPOSASE IS200-LIKE DOMAIN-CONTAINING PROTEIN"/>
    <property type="match status" value="1"/>
</dbReference>
<dbReference type="Proteomes" id="UP000228689">
    <property type="component" value="Unassembled WGS sequence"/>
</dbReference>
<comment type="caution">
    <text evidence="1">The sequence shown here is derived from an EMBL/GenBank/DDBJ whole genome shotgun (WGS) entry which is preliminary data.</text>
</comment>
<dbReference type="EMBL" id="PFMC01000024">
    <property type="protein sequence ID" value="PIY95224.1"/>
    <property type="molecule type" value="Genomic_DNA"/>
</dbReference>
<dbReference type="GO" id="GO:0003677">
    <property type="term" value="F:DNA binding"/>
    <property type="evidence" value="ECO:0007669"/>
    <property type="project" value="InterPro"/>
</dbReference>
<dbReference type="GO" id="GO:0006313">
    <property type="term" value="P:DNA transposition"/>
    <property type="evidence" value="ECO:0007669"/>
    <property type="project" value="InterPro"/>
</dbReference>